<name>A0AAV7F5F9_ARIFI</name>
<dbReference type="Proteomes" id="UP000825729">
    <property type="component" value="Unassembled WGS sequence"/>
</dbReference>
<sequence>MKHRAQVAGPGVARSRIPVPLFLSRPPPTAGQRAVSYAFLPVRLTGYRRCAPSRGQYSKTVLDAQWGPRRRGEIETDRVLALRPSDRVSRRPRTTIMAAGSGVVKKNDFHGFYLRPSLPWGYDDDDCKRGSRKLSEKGLLTADLSVSGVVVYFNFLLEEKRNRCVRACNRK</sequence>
<evidence type="ECO:0000313" key="2">
    <source>
        <dbReference type="Proteomes" id="UP000825729"/>
    </source>
</evidence>
<dbReference type="EMBL" id="JAINDJ010000002">
    <property type="protein sequence ID" value="KAG9456104.1"/>
    <property type="molecule type" value="Genomic_DNA"/>
</dbReference>
<comment type="caution">
    <text evidence="1">The sequence shown here is derived from an EMBL/GenBank/DDBJ whole genome shotgun (WGS) entry which is preliminary data.</text>
</comment>
<dbReference type="AlphaFoldDB" id="A0AAV7F5F9"/>
<protein>
    <submittedName>
        <fullName evidence="1">Uncharacterized protein</fullName>
    </submittedName>
</protein>
<evidence type="ECO:0000313" key="1">
    <source>
        <dbReference type="EMBL" id="KAG9456104.1"/>
    </source>
</evidence>
<keyword evidence="2" id="KW-1185">Reference proteome</keyword>
<accession>A0AAV7F5F9</accession>
<proteinExistence type="predicted"/>
<gene>
    <name evidence="1" type="ORF">H6P81_000612</name>
</gene>
<organism evidence="1 2">
    <name type="scientific">Aristolochia fimbriata</name>
    <name type="common">White veined hardy Dutchman's pipe vine</name>
    <dbReference type="NCBI Taxonomy" id="158543"/>
    <lineage>
        <taxon>Eukaryota</taxon>
        <taxon>Viridiplantae</taxon>
        <taxon>Streptophyta</taxon>
        <taxon>Embryophyta</taxon>
        <taxon>Tracheophyta</taxon>
        <taxon>Spermatophyta</taxon>
        <taxon>Magnoliopsida</taxon>
        <taxon>Magnoliidae</taxon>
        <taxon>Piperales</taxon>
        <taxon>Aristolochiaceae</taxon>
        <taxon>Aristolochia</taxon>
    </lineage>
</organism>
<reference evidence="1 2" key="1">
    <citation type="submission" date="2021-07" db="EMBL/GenBank/DDBJ databases">
        <title>The Aristolochia fimbriata genome: insights into angiosperm evolution, floral development and chemical biosynthesis.</title>
        <authorList>
            <person name="Jiao Y."/>
        </authorList>
    </citation>
    <scope>NUCLEOTIDE SEQUENCE [LARGE SCALE GENOMIC DNA]</scope>
    <source>
        <strain evidence="1">IBCAS-2021</strain>
        <tissue evidence="1">Leaf</tissue>
    </source>
</reference>